<evidence type="ECO:0000313" key="1">
    <source>
        <dbReference type="EMBL" id="KAI5394774.1"/>
    </source>
</evidence>
<name>A0A9D4W508_PEA</name>
<keyword evidence="2" id="KW-1185">Reference proteome</keyword>
<reference evidence="1 2" key="1">
    <citation type="journal article" date="2022" name="Nat. Genet.">
        <title>Improved pea reference genome and pan-genome highlight genomic features and evolutionary characteristics.</title>
        <authorList>
            <person name="Yang T."/>
            <person name="Liu R."/>
            <person name="Luo Y."/>
            <person name="Hu S."/>
            <person name="Wang D."/>
            <person name="Wang C."/>
            <person name="Pandey M.K."/>
            <person name="Ge S."/>
            <person name="Xu Q."/>
            <person name="Li N."/>
            <person name="Li G."/>
            <person name="Huang Y."/>
            <person name="Saxena R.K."/>
            <person name="Ji Y."/>
            <person name="Li M."/>
            <person name="Yan X."/>
            <person name="He Y."/>
            <person name="Liu Y."/>
            <person name="Wang X."/>
            <person name="Xiang C."/>
            <person name="Varshney R.K."/>
            <person name="Ding H."/>
            <person name="Gao S."/>
            <person name="Zong X."/>
        </authorList>
    </citation>
    <scope>NUCLEOTIDE SEQUENCE [LARGE SCALE GENOMIC DNA]</scope>
    <source>
        <strain evidence="1 2">cv. Zhongwan 6</strain>
    </source>
</reference>
<dbReference type="EMBL" id="JAMSHJ010000006">
    <property type="protein sequence ID" value="KAI5394774.1"/>
    <property type="molecule type" value="Genomic_DNA"/>
</dbReference>
<organism evidence="1 2">
    <name type="scientific">Pisum sativum</name>
    <name type="common">Garden pea</name>
    <name type="synonym">Lathyrus oleraceus</name>
    <dbReference type="NCBI Taxonomy" id="3888"/>
    <lineage>
        <taxon>Eukaryota</taxon>
        <taxon>Viridiplantae</taxon>
        <taxon>Streptophyta</taxon>
        <taxon>Embryophyta</taxon>
        <taxon>Tracheophyta</taxon>
        <taxon>Spermatophyta</taxon>
        <taxon>Magnoliopsida</taxon>
        <taxon>eudicotyledons</taxon>
        <taxon>Gunneridae</taxon>
        <taxon>Pentapetalae</taxon>
        <taxon>rosids</taxon>
        <taxon>fabids</taxon>
        <taxon>Fabales</taxon>
        <taxon>Fabaceae</taxon>
        <taxon>Papilionoideae</taxon>
        <taxon>50 kb inversion clade</taxon>
        <taxon>NPAAA clade</taxon>
        <taxon>Hologalegina</taxon>
        <taxon>IRL clade</taxon>
        <taxon>Fabeae</taxon>
        <taxon>Lathyrus</taxon>
    </lineage>
</organism>
<dbReference type="AlphaFoldDB" id="A0A9D4W508"/>
<sequence>MKEELQKEKEEEKCTPCDKEIEARIEEAKVKTICRKRTRMQYEDYIVLDEAPNIIIRLDVDVQLQDLQQKNSPTPGSKADKRGEINKVLDGIYELFDTIKLNRIWKKNLQFLKGMGPKSEVAPLEYPYQSDKDRVD</sequence>
<accession>A0A9D4W508</accession>
<dbReference type="Proteomes" id="UP001058974">
    <property type="component" value="Chromosome 6"/>
</dbReference>
<dbReference type="Gramene" id="Psat06G0140700-T1">
    <property type="protein sequence ID" value="KAI5394774.1"/>
    <property type="gene ID" value="KIW84_061407"/>
</dbReference>
<gene>
    <name evidence="1" type="ORF">KIW84_061407</name>
</gene>
<comment type="caution">
    <text evidence="1">The sequence shown here is derived from an EMBL/GenBank/DDBJ whole genome shotgun (WGS) entry which is preliminary data.</text>
</comment>
<evidence type="ECO:0000313" key="2">
    <source>
        <dbReference type="Proteomes" id="UP001058974"/>
    </source>
</evidence>
<protein>
    <submittedName>
        <fullName evidence="1">Uncharacterized protein</fullName>
    </submittedName>
</protein>
<proteinExistence type="predicted"/>